<evidence type="ECO:0000313" key="7">
    <source>
        <dbReference type="Proteomes" id="UP001652542"/>
    </source>
</evidence>
<evidence type="ECO:0000256" key="4">
    <source>
        <dbReference type="ARBA" id="ARBA00023136"/>
    </source>
</evidence>
<evidence type="ECO:0000313" key="6">
    <source>
        <dbReference type="EMBL" id="MCV2869569.1"/>
    </source>
</evidence>
<comment type="caution">
    <text evidence="6">The sequence shown here is derived from an EMBL/GenBank/DDBJ whole genome shotgun (WGS) entry which is preliminary data.</text>
</comment>
<keyword evidence="2 5" id="KW-0812">Transmembrane</keyword>
<feature type="transmembrane region" description="Helical" evidence="5">
    <location>
        <begin position="188"/>
        <end position="210"/>
    </location>
</feature>
<comment type="subcellular location">
    <subcellularLocation>
        <location evidence="1">Membrane</location>
        <topology evidence="1">Multi-pass membrane protein</topology>
    </subcellularLocation>
</comment>
<reference evidence="6 7" key="1">
    <citation type="submission" date="2022-10" db="EMBL/GenBank/DDBJ databases">
        <title>Defluviimonas sp. nov., isolated from ocean surface water.</title>
        <authorList>
            <person name="He W."/>
            <person name="Wang L."/>
            <person name="Zhang D.-F."/>
        </authorList>
    </citation>
    <scope>NUCLEOTIDE SEQUENCE [LARGE SCALE GENOMIC DNA]</scope>
    <source>
        <strain evidence="6 7">WL0002</strain>
    </source>
</reference>
<evidence type="ECO:0000256" key="3">
    <source>
        <dbReference type="ARBA" id="ARBA00022989"/>
    </source>
</evidence>
<evidence type="ECO:0000256" key="1">
    <source>
        <dbReference type="ARBA" id="ARBA00004141"/>
    </source>
</evidence>
<feature type="transmembrane region" description="Helical" evidence="5">
    <location>
        <begin position="20"/>
        <end position="46"/>
    </location>
</feature>
<feature type="transmembrane region" description="Helical" evidence="5">
    <location>
        <begin position="124"/>
        <end position="145"/>
    </location>
</feature>
<accession>A0ABT2ZEP6</accession>
<protein>
    <submittedName>
        <fullName evidence="6">EI24 domain-containing protein</fullName>
    </submittedName>
</protein>
<dbReference type="Pfam" id="PF07264">
    <property type="entry name" value="EI24"/>
    <property type="match status" value="1"/>
</dbReference>
<organism evidence="6 7">
    <name type="scientific">Albidovulum marisflavi</name>
    <dbReference type="NCBI Taxonomy" id="2984159"/>
    <lineage>
        <taxon>Bacteria</taxon>
        <taxon>Pseudomonadati</taxon>
        <taxon>Pseudomonadota</taxon>
        <taxon>Alphaproteobacteria</taxon>
        <taxon>Rhodobacterales</taxon>
        <taxon>Paracoccaceae</taxon>
        <taxon>Albidovulum</taxon>
    </lineage>
</organism>
<keyword evidence="4 5" id="KW-0472">Membrane</keyword>
<sequence length="230" mass="25203">MFSAFLAAVGQLGDRRFMRVLLLGVALSVALLAAFYAGLLLFWNTFTPDTLTLPLIGEVDGLHTLLGWGSLLIMLILSIFLMVPVAAAFSGIFLDTVADAVEARHYPKLAPAPRIPMWDAIIEAVNFTGVLIAVNVLALMLWFTVGPLGPLVLWALNGYLIGREYFQLAAMRRIGRPAARQLRRDNRLTILAAGMLMAAPLTLPIINLFIPVLGAATFTHIFHRLNQRRG</sequence>
<name>A0ABT2ZEP6_9RHOB</name>
<dbReference type="EMBL" id="JAOWKY010000003">
    <property type="protein sequence ID" value="MCV2869569.1"/>
    <property type="molecule type" value="Genomic_DNA"/>
</dbReference>
<evidence type="ECO:0000256" key="5">
    <source>
        <dbReference type="SAM" id="Phobius"/>
    </source>
</evidence>
<proteinExistence type="predicted"/>
<evidence type="ECO:0000256" key="2">
    <source>
        <dbReference type="ARBA" id="ARBA00022692"/>
    </source>
</evidence>
<keyword evidence="7" id="KW-1185">Reference proteome</keyword>
<feature type="transmembrane region" description="Helical" evidence="5">
    <location>
        <begin position="151"/>
        <end position="168"/>
    </location>
</feature>
<dbReference type="Proteomes" id="UP001652542">
    <property type="component" value="Unassembled WGS sequence"/>
</dbReference>
<dbReference type="InterPro" id="IPR059112">
    <property type="entry name" value="CysZ/EI24"/>
</dbReference>
<feature type="transmembrane region" description="Helical" evidence="5">
    <location>
        <begin position="66"/>
        <end position="94"/>
    </location>
</feature>
<gene>
    <name evidence="6" type="ORF">OEW28_13115</name>
</gene>
<keyword evidence="3 5" id="KW-1133">Transmembrane helix</keyword>